<accession>A0A6N7L506</accession>
<protein>
    <submittedName>
        <fullName evidence="3">Lasso peptide biosynthesis B2 protein</fullName>
    </submittedName>
</protein>
<dbReference type="InterPro" id="IPR032708">
    <property type="entry name" value="McjB_C"/>
</dbReference>
<dbReference type="AlphaFoldDB" id="A0A6N7L506"/>
<sequence>MDDLPLFVTCPKVVRAVDFGHALVLIDYRAGSVQALQPPAAAQWDALSRTGVLDRMAPALARRLLALGLLAPVSGPGSWAPALIVSSALASWGSTEHPAGVIRPPRGPLAGTLTAAAALTVVFTATRQHRTGMRHALSLLAAANARNIRPATLREATRAVTTVRRAGWYSPGRTACLEESVAAVLLLASRRLGVRWCHGIASDPIRLHAWVQTMNGDDVAEPSSTHAYTPVLTIGDRHHQPR</sequence>
<dbReference type="Proteomes" id="UP000450000">
    <property type="component" value="Unassembled WGS sequence"/>
</dbReference>
<proteinExistence type="predicted"/>
<keyword evidence="4" id="KW-1185">Reference proteome</keyword>
<gene>
    <name evidence="3" type="ORF">F7Q99_35790</name>
</gene>
<dbReference type="NCBIfam" id="NF033537">
    <property type="entry name" value="lasso_biosyn_B2"/>
    <property type="match status" value="1"/>
</dbReference>
<evidence type="ECO:0000256" key="1">
    <source>
        <dbReference type="SAM" id="MobiDB-lite"/>
    </source>
</evidence>
<dbReference type="InterPro" id="IPR053521">
    <property type="entry name" value="McjB-like"/>
</dbReference>
<name>A0A6N7L506_9ACTN</name>
<evidence type="ECO:0000313" key="4">
    <source>
        <dbReference type="Proteomes" id="UP000450000"/>
    </source>
</evidence>
<reference evidence="3 4" key="1">
    <citation type="submission" date="2019-09" db="EMBL/GenBank/DDBJ databases">
        <title>Genome Sequences of Streptomyces kaniharaensis ATCC 21070.</title>
        <authorList>
            <person name="Zhu W."/>
            <person name="De Crecy-Lagard V."/>
            <person name="Richards N.G."/>
        </authorList>
    </citation>
    <scope>NUCLEOTIDE SEQUENCE [LARGE SCALE GENOMIC DNA]</scope>
    <source>
        <strain evidence="3 4">SF-557</strain>
    </source>
</reference>
<dbReference type="Pfam" id="PF13471">
    <property type="entry name" value="Transglut_core3"/>
    <property type="match status" value="1"/>
</dbReference>
<feature type="domain" description="Microcin J25-processing protein McjB C-terminal" evidence="2">
    <location>
        <begin position="122"/>
        <end position="233"/>
    </location>
</feature>
<feature type="region of interest" description="Disordered" evidence="1">
    <location>
        <begin position="221"/>
        <end position="242"/>
    </location>
</feature>
<evidence type="ECO:0000313" key="3">
    <source>
        <dbReference type="EMBL" id="MQS17404.1"/>
    </source>
</evidence>
<dbReference type="EMBL" id="WBOF01000004">
    <property type="protein sequence ID" value="MQS17404.1"/>
    <property type="molecule type" value="Genomic_DNA"/>
</dbReference>
<organism evidence="3 4">
    <name type="scientific">Streptomyces kaniharaensis</name>
    <dbReference type="NCBI Taxonomy" id="212423"/>
    <lineage>
        <taxon>Bacteria</taxon>
        <taxon>Bacillati</taxon>
        <taxon>Actinomycetota</taxon>
        <taxon>Actinomycetes</taxon>
        <taxon>Kitasatosporales</taxon>
        <taxon>Streptomycetaceae</taxon>
        <taxon>Streptomyces</taxon>
    </lineage>
</organism>
<dbReference type="RefSeq" id="WP_326847510.1">
    <property type="nucleotide sequence ID" value="NZ_WBOF01000004.1"/>
</dbReference>
<evidence type="ECO:0000259" key="2">
    <source>
        <dbReference type="Pfam" id="PF13471"/>
    </source>
</evidence>
<comment type="caution">
    <text evidence="3">The sequence shown here is derived from an EMBL/GenBank/DDBJ whole genome shotgun (WGS) entry which is preliminary data.</text>
</comment>